<accession>A0ABT9MN37</accession>
<dbReference type="Proteomes" id="UP001240984">
    <property type="component" value="Unassembled WGS sequence"/>
</dbReference>
<organism evidence="1 2">
    <name type="scientific">Catenuloplanes nepalensis</name>
    <dbReference type="NCBI Taxonomy" id="587533"/>
    <lineage>
        <taxon>Bacteria</taxon>
        <taxon>Bacillati</taxon>
        <taxon>Actinomycetota</taxon>
        <taxon>Actinomycetes</taxon>
        <taxon>Micromonosporales</taxon>
        <taxon>Micromonosporaceae</taxon>
        <taxon>Catenuloplanes</taxon>
    </lineage>
</organism>
<sequence length="187" mass="19001">MTGTAATPDPAGTTRLQAAPPLSDCAALAPLVPASISHGMGVDTGAPAPAAGDEAYLVGCGLVGPSAADARLRLGMQINIIRPRVDPYESKPLADWLRTKPAQLTRGTDCTAEAPWAQAPNGSRCVRDAGPPPQRTVVVAGAGRGTAVQVRVTAMQLDQANPVPADVAQAASDRAAEETYKAISATV</sequence>
<evidence type="ECO:0000313" key="1">
    <source>
        <dbReference type="EMBL" id="MDP9792471.1"/>
    </source>
</evidence>
<name>A0ABT9MN37_9ACTN</name>
<dbReference type="EMBL" id="JAUSRA010000001">
    <property type="protein sequence ID" value="MDP9792471.1"/>
    <property type="molecule type" value="Genomic_DNA"/>
</dbReference>
<gene>
    <name evidence="1" type="ORF">J2S43_000983</name>
</gene>
<reference evidence="1 2" key="1">
    <citation type="submission" date="2023-07" db="EMBL/GenBank/DDBJ databases">
        <title>Sequencing the genomes of 1000 actinobacteria strains.</title>
        <authorList>
            <person name="Klenk H.-P."/>
        </authorList>
    </citation>
    <scope>NUCLEOTIDE SEQUENCE [LARGE SCALE GENOMIC DNA]</scope>
    <source>
        <strain evidence="1 2">DSM 44710</strain>
    </source>
</reference>
<protein>
    <recommendedName>
        <fullName evidence="3">DUF3558 domain-containing protein</fullName>
    </recommendedName>
</protein>
<evidence type="ECO:0008006" key="3">
    <source>
        <dbReference type="Google" id="ProtNLM"/>
    </source>
</evidence>
<comment type="caution">
    <text evidence="1">The sequence shown here is derived from an EMBL/GenBank/DDBJ whole genome shotgun (WGS) entry which is preliminary data.</text>
</comment>
<proteinExistence type="predicted"/>
<keyword evidence="2" id="KW-1185">Reference proteome</keyword>
<evidence type="ECO:0000313" key="2">
    <source>
        <dbReference type="Proteomes" id="UP001240984"/>
    </source>
</evidence>
<dbReference type="RefSeq" id="WP_306827353.1">
    <property type="nucleotide sequence ID" value="NZ_JAUSRA010000001.1"/>
</dbReference>